<dbReference type="EMBL" id="VUOA01000005">
    <property type="protein sequence ID" value="KAA2244118.1"/>
    <property type="molecule type" value="Genomic_DNA"/>
</dbReference>
<reference evidence="22 23" key="2">
    <citation type="submission" date="2019-09" db="EMBL/GenBank/DDBJ databases">
        <authorList>
            <person name="Jin C."/>
        </authorList>
    </citation>
    <scope>NUCLEOTIDE SEQUENCE [LARGE SCALE GENOMIC DNA]</scope>
    <source>
        <strain evidence="22 23">BN140002</strain>
    </source>
</reference>
<dbReference type="GO" id="GO:0046496">
    <property type="term" value="P:nicotinamide nucleotide metabolic process"/>
    <property type="evidence" value="ECO:0007669"/>
    <property type="project" value="UniProtKB-UniRule"/>
</dbReference>
<dbReference type="SUPFAM" id="SSF64153">
    <property type="entry name" value="YjeF N-terminal domain-like"/>
    <property type="match status" value="1"/>
</dbReference>
<evidence type="ECO:0000256" key="10">
    <source>
        <dbReference type="ARBA" id="ARBA00023027"/>
    </source>
</evidence>
<evidence type="ECO:0000256" key="4">
    <source>
        <dbReference type="ARBA" id="ARBA00009524"/>
    </source>
</evidence>
<protein>
    <recommendedName>
        <fullName evidence="19">Bifunctional NAD(P)H-hydrate repair enzyme</fullName>
    </recommendedName>
    <alternativeName>
        <fullName evidence="19">Nicotinamide nucleotide repair protein</fullName>
    </alternativeName>
    <domain>
        <recommendedName>
            <fullName evidence="19">ADP-dependent (S)-NAD(P)H-hydrate dehydratase</fullName>
            <ecNumber evidence="19">4.2.1.136</ecNumber>
        </recommendedName>
        <alternativeName>
            <fullName evidence="19">ADP-dependent NAD(P)HX dehydratase</fullName>
        </alternativeName>
    </domain>
    <domain>
        <recommendedName>
            <fullName evidence="19">NAD(P)H-hydrate epimerase</fullName>
            <ecNumber evidence="19">5.1.99.6</ecNumber>
        </recommendedName>
    </domain>
</protein>
<keyword evidence="9 18" id="KW-0630">Potassium</keyword>
<proteinExistence type="inferred from homology"/>
<dbReference type="PIRSF" id="PIRSF017184">
    <property type="entry name" value="Nnr"/>
    <property type="match status" value="1"/>
</dbReference>
<evidence type="ECO:0000313" key="22">
    <source>
        <dbReference type="EMBL" id="KAA2244118.1"/>
    </source>
</evidence>
<dbReference type="PROSITE" id="PS51383">
    <property type="entry name" value="YJEF_C_3"/>
    <property type="match status" value="1"/>
</dbReference>
<dbReference type="OrthoDB" id="9806925at2"/>
<accession>A0A5B2VZL0</accession>
<feature type="binding site" evidence="17">
    <location>
        <position position="312"/>
    </location>
    <ligand>
        <name>(6S)-NADPHX</name>
        <dbReference type="ChEBI" id="CHEBI:64076"/>
    </ligand>
</feature>
<evidence type="ECO:0000256" key="17">
    <source>
        <dbReference type="HAMAP-Rule" id="MF_01965"/>
    </source>
</evidence>
<keyword evidence="8 17" id="KW-0521">NADP</keyword>
<comment type="function">
    <text evidence="14 19">Bifunctional enzyme that catalyzes the epimerization of the S- and R-forms of NAD(P)HX and the dehydration of the S-form of NAD(P)HX at the expense of ADP, which is converted to AMP. This allows the repair of both epimers of NAD(P)HX, a damaged form of NAD(P)H that is a result of enzymatic or heat-dependent hydration.</text>
</comment>
<sequence>MRLFTAAQMREADRLTIAAGTSGRELMERAGAAVAEAVRRMGGGPVAVMCGPGNNGGDGFVAARLLAGHGTAVTVHLLGERQRLTGDAALAAADWTGPVHGASGGVRDCALIVDALFGTGLTRALDGEAAAVVEAINRSGLPVLAVDMPSGVDSDTGEVCGVAVRAARTVTFAGAKAGHFLLPGRTLRGQLHVVDIGIPGSVVAGLDSRLAVNGPETWQHALPSLEEDSHKYRRGHALVLSGPMTRTGAARLAARAALRVGSGLVTLGSPRSAVLVNAAHLTAIMLRPCDGAAELREILEDPRFSVVALGPGYGVGEATREAIRVAGASGRGLVLDADALTSFEGDLAGLASALGGAPAVLTPHGGEFERLTRGADGTRGVSKVERARAAAAHSGAVLVLKGADTVIAASDGRAAINAHASPYLATAGSGDVLTGLVAGLMAQGMPPYEAACAGVWLHGDAGLRLGPGLIAEDLPEIMPAALRGLADKP</sequence>
<dbReference type="PANTHER" id="PTHR12592">
    <property type="entry name" value="ATP-DEPENDENT (S)-NAD(P)H-HYDRATE DEHYDRATASE FAMILY MEMBER"/>
    <property type="match status" value="1"/>
</dbReference>
<dbReference type="InterPro" id="IPR029056">
    <property type="entry name" value="Ribokinase-like"/>
</dbReference>
<feature type="binding site" evidence="18">
    <location>
        <position position="147"/>
    </location>
    <ligand>
        <name>(6S)-NADPHX</name>
        <dbReference type="ChEBI" id="CHEBI:64076"/>
    </ligand>
</feature>
<comment type="caution">
    <text evidence="22">The sequence shown here is derived from an EMBL/GenBank/DDBJ whole genome shotgun (WGS) entry which is preliminary data.</text>
</comment>
<keyword evidence="12 17" id="KW-0456">Lyase</keyword>
<feature type="binding site" evidence="18">
    <location>
        <position position="150"/>
    </location>
    <ligand>
        <name>K(+)</name>
        <dbReference type="ChEBI" id="CHEBI:29103"/>
    </ligand>
</feature>
<reference evidence="22 23" key="1">
    <citation type="submission" date="2019-09" db="EMBL/GenBank/DDBJ databases">
        <title>Salinarimonas rosea gen. nov., sp. nov., a new member of the a-2 subgroup of the Proteobacteria.</title>
        <authorList>
            <person name="Liu J."/>
        </authorList>
    </citation>
    <scope>NUCLEOTIDE SEQUENCE [LARGE SCALE GENOMIC DNA]</scope>
    <source>
        <strain evidence="22 23">BN140002</strain>
    </source>
</reference>
<feature type="binding site" evidence="18">
    <location>
        <position position="114"/>
    </location>
    <ligand>
        <name>K(+)</name>
        <dbReference type="ChEBI" id="CHEBI:29103"/>
    </ligand>
</feature>
<dbReference type="Proteomes" id="UP000323142">
    <property type="component" value="Unassembled WGS sequence"/>
</dbReference>
<organism evidence="22 23">
    <name type="scientific">Salinarimonas soli</name>
    <dbReference type="NCBI Taxonomy" id="1638099"/>
    <lineage>
        <taxon>Bacteria</taxon>
        <taxon>Pseudomonadati</taxon>
        <taxon>Pseudomonadota</taxon>
        <taxon>Alphaproteobacteria</taxon>
        <taxon>Hyphomicrobiales</taxon>
        <taxon>Salinarimonadaceae</taxon>
        <taxon>Salinarimonas</taxon>
    </lineage>
</organism>
<evidence type="ECO:0000256" key="1">
    <source>
        <dbReference type="ARBA" id="ARBA00000013"/>
    </source>
</evidence>
<dbReference type="Gene3D" id="3.40.1190.20">
    <property type="match status" value="1"/>
</dbReference>
<evidence type="ECO:0000256" key="3">
    <source>
        <dbReference type="ARBA" id="ARBA00006001"/>
    </source>
</evidence>
<dbReference type="NCBIfam" id="TIGR00196">
    <property type="entry name" value="yjeF_cterm"/>
    <property type="match status" value="1"/>
</dbReference>
<dbReference type="InterPro" id="IPR030677">
    <property type="entry name" value="Nnr"/>
</dbReference>
<comment type="similarity">
    <text evidence="17">Belongs to the NnrD/CARKD family.</text>
</comment>
<evidence type="ECO:0000313" key="23">
    <source>
        <dbReference type="Proteomes" id="UP000323142"/>
    </source>
</evidence>
<dbReference type="GO" id="GO:0052856">
    <property type="term" value="F:NAD(P)HX epimerase activity"/>
    <property type="evidence" value="ECO:0007669"/>
    <property type="project" value="UniProtKB-UniRule"/>
</dbReference>
<evidence type="ECO:0000256" key="2">
    <source>
        <dbReference type="ARBA" id="ARBA00000909"/>
    </source>
</evidence>
<dbReference type="EC" id="5.1.99.6" evidence="19"/>
<evidence type="ECO:0000256" key="9">
    <source>
        <dbReference type="ARBA" id="ARBA00022958"/>
    </source>
</evidence>
<dbReference type="RefSeq" id="WP_149815430.1">
    <property type="nucleotide sequence ID" value="NZ_VUOA01000005.1"/>
</dbReference>
<evidence type="ECO:0000256" key="11">
    <source>
        <dbReference type="ARBA" id="ARBA00023235"/>
    </source>
</evidence>
<dbReference type="HAMAP" id="MF_01965">
    <property type="entry name" value="NADHX_dehydratase"/>
    <property type="match status" value="1"/>
</dbReference>
<dbReference type="InterPro" id="IPR004443">
    <property type="entry name" value="YjeF_N_dom"/>
</dbReference>
<evidence type="ECO:0000256" key="16">
    <source>
        <dbReference type="ARBA" id="ARBA00049209"/>
    </source>
</evidence>
<keyword evidence="5 18" id="KW-0479">Metal-binding</keyword>
<dbReference type="PROSITE" id="PS01050">
    <property type="entry name" value="YJEF_C_2"/>
    <property type="match status" value="1"/>
</dbReference>
<dbReference type="Pfam" id="PF03853">
    <property type="entry name" value="YjeF_N"/>
    <property type="match status" value="1"/>
</dbReference>
<keyword evidence="23" id="KW-1185">Reference proteome</keyword>
<comment type="cofactor">
    <cofactor evidence="17">
        <name>Mg(2+)</name>
        <dbReference type="ChEBI" id="CHEBI:18420"/>
    </cofactor>
</comment>
<comment type="function">
    <text evidence="18">Catalyzes the epimerization of the S- and R-forms of NAD(P)HX, a damaged form of NAD(P)H that is a result of enzymatic or heat-dependent hydration. This is a prerequisite for the S-specific NAD(P)H-hydrate dehydratase to allow the repair of both epimers of NAD(P)HX.</text>
</comment>
<dbReference type="GO" id="GO:0110051">
    <property type="term" value="P:metabolite repair"/>
    <property type="evidence" value="ECO:0007669"/>
    <property type="project" value="TreeGrafter"/>
</dbReference>
<comment type="cofactor">
    <cofactor evidence="18 19">
        <name>K(+)</name>
        <dbReference type="ChEBI" id="CHEBI:29103"/>
    </cofactor>
    <text evidence="18 19">Binds 1 potassium ion per subunit.</text>
</comment>
<comment type="function">
    <text evidence="17">Catalyzes the dehydration of the S-form of NAD(P)HX at the expense of ADP, which is converted to AMP. Together with NAD(P)HX epimerase, which catalyzes the epimerization of the S- and R-forms, the enzyme allows the repair of both epimers of NAD(P)HX, a damaged form of NAD(P)H that is a result of enzymatic or heat-dependent hydration.</text>
</comment>
<name>A0A5B2VZL0_9HYPH</name>
<evidence type="ECO:0000259" key="20">
    <source>
        <dbReference type="PROSITE" id="PS51383"/>
    </source>
</evidence>
<dbReference type="Gene3D" id="3.40.50.10260">
    <property type="entry name" value="YjeF N-terminal domain"/>
    <property type="match status" value="1"/>
</dbReference>
<evidence type="ECO:0000256" key="8">
    <source>
        <dbReference type="ARBA" id="ARBA00022857"/>
    </source>
</evidence>
<feature type="binding site" evidence="18">
    <location>
        <begin position="118"/>
        <end position="124"/>
    </location>
    <ligand>
        <name>(6S)-NADPHX</name>
        <dbReference type="ChEBI" id="CHEBI:64076"/>
    </ligand>
</feature>
<evidence type="ECO:0000256" key="15">
    <source>
        <dbReference type="ARBA" id="ARBA00048238"/>
    </source>
</evidence>
<comment type="similarity">
    <text evidence="3 19">In the N-terminal section; belongs to the NnrE/AIBP family.</text>
</comment>
<dbReference type="Pfam" id="PF01256">
    <property type="entry name" value="Carb_kinase"/>
    <property type="match status" value="1"/>
</dbReference>
<dbReference type="AlphaFoldDB" id="A0A5B2VZL0"/>
<dbReference type="GO" id="GO:0052855">
    <property type="term" value="F:ADP-dependent NAD(P)H-hydrate dehydratase activity"/>
    <property type="evidence" value="ECO:0007669"/>
    <property type="project" value="UniProtKB-UniRule"/>
</dbReference>
<evidence type="ECO:0000256" key="7">
    <source>
        <dbReference type="ARBA" id="ARBA00022840"/>
    </source>
</evidence>
<comment type="catalytic activity">
    <reaction evidence="2 18 19">
        <text>(6R)-NADPHX = (6S)-NADPHX</text>
        <dbReference type="Rhea" id="RHEA:32227"/>
        <dbReference type="ChEBI" id="CHEBI:64076"/>
        <dbReference type="ChEBI" id="CHEBI:64077"/>
        <dbReference type="EC" id="5.1.99.6"/>
    </reaction>
</comment>
<dbReference type="GO" id="GO:0005524">
    <property type="term" value="F:ATP binding"/>
    <property type="evidence" value="ECO:0007669"/>
    <property type="project" value="UniProtKB-UniRule"/>
</dbReference>
<evidence type="ECO:0000256" key="12">
    <source>
        <dbReference type="ARBA" id="ARBA00023239"/>
    </source>
</evidence>
<feature type="binding site" evidence="18">
    <location>
        <position position="55"/>
    </location>
    <ligand>
        <name>K(+)</name>
        <dbReference type="ChEBI" id="CHEBI:29103"/>
    </ligand>
</feature>
<feature type="binding site" evidence="17">
    <location>
        <begin position="401"/>
        <end position="405"/>
    </location>
    <ligand>
        <name>AMP</name>
        <dbReference type="ChEBI" id="CHEBI:456215"/>
    </ligand>
</feature>
<dbReference type="InterPro" id="IPR036652">
    <property type="entry name" value="YjeF_N_dom_sf"/>
</dbReference>
<dbReference type="NCBIfam" id="TIGR00197">
    <property type="entry name" value="yjeF_nterm"/>
    <property type="match status" value="1"/>
</dbReference>
<evidence type="ECO:0000256" key="13">
    <source>
        <dbReference type="ARBA" id="ARBA00023268"/>
    </source>
</evidence>
<dbReference type="SUPFAM" id="SSF53613">
    <property type="entry name" value="Ribokinase-like"/>
    <property type="match status" value="1"/>
</dbReference>
<dbReference type="PANTHER" id="PTHR12592:SF0">
    <property type="entry name" value="ATP-DEPENDENT (S)-NAD(P)H-HYDRATE DEHYDRATASE"/>
    <property type="match status" value="1"/>
</dbReference>
<dbReference type="InterPro" id="IPR017953">
    <property type="entry name" value="Carbohydrate_kinase_pred_CS"/>
</dbReference>
<comment type="catalytic activity">
    <reaction evidence="1 18 19">
        <text>(6R)-NADHX = (6S)-NADHX</text>
        <dbReference type="Rhea" id="RHEA:32215"/>
        <dbReference type="ChEBI" id="CHEBI:64074"/>
        <dbReference type="ChEBI" id="CHEBI:64075"/>
        <dbReference type="EC" id="5.1.99.6"/>
    </reaction>
</comment>
<evidence type="ECO:0000256" key="6">
    <source>
        <dbReference type="ARBA" id="ARBA00022741"/>
    </source>
</evidence>
<comment type="similarity">
    <text evidence="18">Belongs to the NnrE/AIBP family.</text>
</comment>
<dbReference type="CDD" id="cd01171">
    <property type="entry name" value="YXKO-related"/>
    <property type="match status" value="1"/>
</dbReference>
<keyword evidence="6 17" id="KW-0547">Nucleotide-binding</keyword>
<keyword evidence="11 18" id="KW-0413">Isomerase</keyword>
<dbReference type="GO" id="GO:0046872">
    <property type="term" value="F:metal ion binding"/>
    <property type="evidence" value="ECO:0007669"/>
    <property type="project" value="UniProtKB-UniRule"/>
</dbReference>
<feature type="domain" description="YjeF N-terminal" evidence="21">
    <location>
        <begin position="9"/>
        <end position="204"/>
    </location>
</feature>
<dbReference type="InterPro" id="IPR000631">
    <property type="entry name" value="CARKD"/>
</dbReference>
<gene>
    <name evidence="17" type="primary">nnrD</name>
    <name evidence="18" type="synonym">nnrE</name>
    <name evidence="22" type="ORF">F0L46_01555</name>
</gene>
<evidence type="ECO:0000256" key="14">
    <source>
        <dbReference type="ARBA" id="ARBA00025153"/>
    </source>
</evidence>
<keyword evidence="7 17" id="KW-0067">ATP-binding</keyword>
<dbReference type="PROSITE" id="PS51385">
    <property type="entry name" value="YJEF_N"/>
    <property type="match status" value="1"/>
</dbReference>
<dbReference type="HAMAP" id="MF_01966">
    <property type="entry name" value="NADHX_epimerase"/>
    <property type="match status" value="1"/>
</dbReference>
<comment type="subunit">
    <text evidence="17">Homotetramer.</text>
</comment>
<comment type="similarity">
    <text evidence="4 19">In the C-terminal section; belongs to the NnrD/CARKD family.</text>
</comment>
<feature type="binding site" evidence="17">
    <location>
        <position position="431"/>
    </location>
    <ligand>
        <name>(6S)-NADPHX</name>
        <dbReference type="ChEBI" id="CHEBI:64076"/>
    </ligand>
</feature>
<evidence type="ECO:0000259" key="21">
    <source>
        <dbReference type="PROSITE" id="PS51385"/>
    </source>
</evidence>
<evidence type="ECO:0000256" key="19">
    <source>
        <dbReference type="PIRNR" id="PIRNR017184"/>
    </source>
</evidence>
<keyword evidence="13" id="KW-0511">Multifunctional enzyme</keyword>
<comment type="catalytic activity">
    <reaction evidence="16 17 19">
        <text>(6S)-NADPHX + ADP = AMP + phosphate + NADPH + H(+)</text>
        <dbReference type="Rhea" id="RHEA:32235"/>
        <dbReference type="ChEBI" id="CHEBI:15378"/>
        <dbReference type="ChEBI" id="CHEBI:43474"/>
        <dbReference type="ChEBI" id="CHEBI:57783"/>
        <dbReference type="ChEBI" id="CHEBI:64076"/>
        <dbReference type="ChEBI" id="CHEBI:456215"/>
        <dbReference type="ChEBI" id="CHEBI:456216"/>
        <dbReference type="EC" id="4.2.1.136"/>
    </reaction>
</comment>
<feature type="binding site" evidence="17">
    <location>
        <position position="249"/>
    </location>
    <ligand>
        <name>(6S)-NADPHX</name>
        <dbReference type="ChEBI" id="CHEBI:64076"/>
    </ligand>
</feature>
<feature type="binding site" evidence="17">
    <location>
        <position position="364"/>
    </location>
    <ligand>
        <name>(6S)-NADPHX</name>
        <dbReference type="ChEBI" id="CHEBI:64076"/>
    </ligand>
</feature>
<evidence type="ECO:0000256" key="5">
    <source>
        <dbReference type="ARBA" id="ARBA00022723"/>
    </source>
</evidence>
<evidence type="ECO:0000256" key="18">
    <source>
        <dbReference type="HAMAP-Rule" id="MF_01966"/>
    </source>
</evidence>
<comment type="caution">
    <text evidence="18">Lacks conserved residue(s) required for the propagation of feature annotation.</text>
</comment>
<feature type="domain" description="YjeF C-terminal" evidence="20">
    <location>
        <begin position="214"/>
        <end position="485"/>
    </location>
</feature>
<comment type="catalytic activity">
    <reaction evidence="15 17 19">
        <text>(6S)-NADHX + ADP = AMP + phosphate + NADH + H(+)</text>
        <dbReference type="Rhea" id="RHEA:32223"/>
        <dbReference type="ChEBI" id="CHEBI:15378"/>
        <dbReference type="ChEBI" id="CHEBI:43474"/>
        <dbReference type="ChEBI" id="CHEBI:57945"/>
        <dbReference type="ChEBI" id="CHEBI:64074"/>
        <dbReference type="ChEBI" id="CHEBI:456215"/>
        <dbReference type="ChEBI" id="CHEBI:456216"/>
        <dbReference type="EC" id="4.2.1.136"/>
    </reaction>
</comment>
<feature type="binding site" evidence="17">
    <location>
        <position position="430"/>
    </location>
    <ligand>
        <name>AMP</name>
        <dbReference type="ChEBI" id="CHEBI:456215"/>
    </ligand>
</feature>
<keyword evidence="10 17" id="KW-0520">NAD</keyword>
<dbReference type="EC" id="4.2.1.136" evidence="19"/>
<feature type="binding site" evidence="18">
    <location>
        <begin position="54"/>
        <end position="58"/>
    </location>
    <ligand>
        <name>(6S)-NADPHX</name>
        <dbReference type="ChEBI" id="CHEBI:64076"/>
    </ligand>
</feature>